<protein>
    <recommendedName>
        <fullName evidence="1">Bro-N domain-containing protein</fullName>
    </recommendedName>
</protein>
<dbReference type="PATRIC" id="fig|1423786.4.peg.2273"/>
<dbReference type="InterPro" id="IPR003497">
    <property type="entry name" value="BRO_N_domain"/>
</dbReference>
<dbReference type="SMART" id="SM01040">
    <property type="entry name" value="Bro-N"/>
    <property type="match status" value="1"/>
</dbReference>
<dbReference type="Pfam" id="PF02498">
    <property type="entry name" value="Bro-N"/>
    <property type="match status" value="1"/>
</dbReference>
<dbReference type="AlphaFoldDB" id="A0A0R1YT39"/>
<evidence type="ECO:0000313" key="3">
    <source>
        <dbReference type="Proteomes" id="UP000051010"/>
    </source>
</evidence>
<dbReference type="Proteomes" id="UP000051010">
    <property type="component" value="Unassembled WGS sequence"/>
</dbReference>
<dbReference type="PANTHER" id="PTHR36180:SF2">
    <property type="entry name" value="BRO FAMILY PROTEIN"/>
    <property type="match status" value="1"/>
</dbReference>
<dbReference type="RefSeq" id="WP_054732702.1">
    <property type="nucleotide sequence ID" value="NZ_AZFZ01000005.1"/>
</dbReference>
<organism evidence="2 3">
    <name type="scientific">Lentilactobacillus parafarraginis DSM 18390 = JCM 14109</name>
    <dbReference type="NCBI Taxonomy" id="1423786"/>
    <lineage>
        <taxon>Bacteria</taxon>
        <taxon>Bacillati</taxon>
        <taxon>Bacillota</taxon>
        <taxon>Bacilli</taxon>
        <taxon>Lactobacillales</taxon>
        <taxon>Lactobacillaceae</taxon>
        <taxon>Lentilactobacillus</taxon>
    </lineage>
</organism>
<dbReference type="EMBL" id="AZFZ01000005">
    <property type="protein sequence ID" value="KRM45263.1"/>
    <property type="molecule type" value="Genomic_DNA"/>
</dbReference>
<dbReference type="PANTHER" id="PTHR36180">
    <property type="entry name" value="DNA-BINDING PROTEIN-RELATED-RELATED"/>
    <property type="match status" value="1"/>
</dbReference>
<accession>A0A0R1YT39</accession>
<reference evidence="2 3" key="1">
    <citation type="journal article" date="2015" name="Genome Announc.">
        <title>Expanding the biotechnology potential of lactobacilli through comparative genomics of 213 strains and associated genera.</title>
        <authorList>
            <person name="Sun Z."/>
            <person name="Harris H.M."/>
            <person name="McCann A."/>
            <person name="Guo C."/>
            <person name="Argimon S."/>
            <person name="Zhang W."/>
            <person name="Yang X."/>
            <person name="Jeffery I.B."/>
            <person name="Cooney J.C."/>
            <person name="Kagawa T.F."/>
            <person name="Liu W."/>
            <person name="Song Y."/>
            <person name="Salvetti E."/>
            <person name="Wrobel A."/>
            <person name="Rasinkangas P."/>
            <person name="Parkhill J."/>
            <person name="Rea M.C."/>
            <person name="O'Sullivan O."/>
            <person name="Ritari J."/>
            <person name="Douillard F.P."/>
            <person name="Paul Ross R."/>
            <person name="Yang R."/>
            <person name="Briner A.E."/>
            <person name="Felis G.E."/>
            <person name="de Vos W.M."/>
            <person name="Barrangou R."/>
            <person name="Klaenhammer T.R."/>
            <person name="Caufield P.W."/>
            <person name="Cui Y."/>
            <person name="Zhang H."/>
            <person name="O'Toole P.W."/>
        </authorList>
    </citation>
    <scope>NUCLEOTIDE SEQUENCE [LARGE SCALE GENOMIC DNA]</scope>
    <source>
        <strain evidence="2 3">DSM 18390</strain>
    </source>
</reference>
<feature type="domain" description="Bro-N" evidence="1">
    <location>
        <begin position="1"/>
        <end position="100"/>
    </location>
</feature>
<gene>
    <name evidence="2" type="ORF">FD47_GL002163</name>
</gene>
<dbReference type="PROSITE" id="PS51750">
    <property type="entry name" value="BRO_N"/>
    <property type="match status" value="1"/>
</dbReference>
<proteinExistence type="predicted"/>
<evidence type="ECO:0000313" key="2">
    <source>
        <dbReference type="EMBL" id="KRM45263.1"/>
    </source>
</evidence>
<comment type="caution">
    <text evidence="2">The sequence shown here is derived from an EMBL/GenBank/DDBJ whole genome shotgun (WGS) entry which is preliminary data.</text>
</comment>
<evidence type="ECO:0000259" key="1">
    <source>
        <dbReference type="PROSITE" id="PS51750"/>
    </source>
</evidence>
<name>A0A0R1YT39_9LACO</name>
<sequence>MKIENWNDHEIRFVEVEGEWWAVLSDIAQALSLDTRKLNQRLDDDVLSKYPILDSLNRKQLTSVVSEFGIYDAIFSSRKPEAKSFKRWVFNVIKQLRESAGIEGFEVFRMMDKQHQKDAMKRLRDGLKRPVRVNFIKANTVANKAVSTKYGYPKMIKKGEMTPAMLVDRETVLDDTVKLMEVNDRYNLGLSVSKAIYASLAKAQPA</sequence>